<feature type="domain" description="4Fe-4S ferredoxin-type" evidence="5">
    <location>
        <begin position="281"/>
        <end position="307"/>
    </location>
</feature>
<organism evidence="6 7">
    <name type="scientific">Trichlorobacter lovleyi (strain ATCC BAA-1151 / DSM 17278 / SZ)</name>
    <name type="common">Geobacter lovleyi</name>
    <dbReference type="NCBI Taxonomy" id="398767"/>
    <lineage>
        <taxon>Bacteria</taxon>
        <taxon>Pseudomonadati</taxon>
        <taxon>Thermodesulfobacteriota</taxon>
        <taxon>Desulfuromonadia</taxon>
        <taxon>Geobacterales</taxon>
        <taxon>Geobacteraceae</taxon>
        <taxon>Trichlorobacter</taxon>
    </lineage>
</organism>
<dbReference type="Pfam" id="PF13237">
    <property type="entry name" value="Fer4_10"/>
    <property type="match status" value="1"/>
</dbReference>
<dbReference type="PROSITE" id="PS51379">
    <property type="entry name" value="4FE4S_FER_2"/>
    <property type="match status" value="3"/>
</dbReference>
<evidence type="ECO:0000256" key="3">
    <source>
        <dbReference type="ARBA" id="ARBA00023004"/>
    </source>
</evidence>
<dbReference type="eggNOG" id="COG1146">
    <property type="taxonomic scope" value="Bacteria"/>
</dbReference>
<dbReference type="EMBL" id="CP001089">
    <property type="protein sequence ID" value="ACD94868.1"/>
    <property type="molecule type" value="Genomic_DNA"/>
</dbReference>
<dbReference type="STRING" id="398767.Glov_1146"/>
<keyword evidence="2" id="KW-0479">Metal-binding</keyword>
<evidence type="ECO:0000313" key="7">
    <source>
        <dbReference type="Proteomes" id="UP000002420"/>
    </source>
</evidence>
<gene>
    <name evidence="6" type="ordered locus">Glov_1146</name>
</gene>
<dbReference type="GO" id="GO:0046872">
    <property type="term" value="F:metal ion binding"/>
    <property type="evidence" value="ECO:0007669"/>
    <property type="project" value="UniProtKB-KW"/>
</dbReference>
<dbReference type="KEGG" id="glo:Glov_1146"/>
<keyword evidence="4" id="KW-0411">Iron-sulfur</keyword>
<dbReference type="HOGENOM" id="CLU_048087_3_0_7"/>
<evidence type="ECO:0000256" key="4">
    <source>
        <dbReference type="ARBA" id="ARBA00023014"/>
    </source>
</evidence>
<dbReference type="RefSeq" id="WP_012469217.1">
    <property type="nucleotide sequence ID" value="NC_010814.1"/>
</dbReference>
<protein>
    <submittedName>
        <fullName evidence="6">4Fe-4S ferredoxin iron-sulfur binding domain protein</fullName>
    </submittedName>
</protein>
<dbReference type="AlphaFoldDB" id="B3E6P3"/>
<evidence type="ECO:0000256" key="1">
    <source>
        <dbReference type="ARBA" id="ARBA00022485"/>
    </source>
</evidence>
<dbReference type="PROSITE" id="PS00198">
    <property type="entry name" value="4FE4S_FER_1"/>
    <property type="match status" value="1"/>
</dbReference>
<dbReference type="Gene3D" id="3.30.70.20">
    <property type="match status" value="2"/>
</dbReference>
<dbReference type="InterPro" id="IPR050572">
    <property type="entry name" value="Fe-S_Ferredoxin"/>
</dbReference>
<keyword evidence="1" id="KW-0004">4Fe-4S</keyword>
<feature type="domain" description="4Fe-4S ferredoxin-type" evidence="5">
    <location>
        <begin position="251"/>
        <end position="279"/>
    </location>
</feature>
<sequence length="307" mass="33468">MSSSAKKQVPVGSRDDLQIDPSRCLRTRFSESVCNHCQAICPAAALSLEDGLVINQEQCSGCLLCTTVCPSGALEQQADFQAIILQLRKVPKPVLGCCRSKEQAHAWLSCLGGLAEEHLLTLSQRLSGALTLNLIHCDDCPNSAILPLLKERLQRMTASGLTAGGCNLVTATSQVELQYQPETVDRRSFFTSFRNSLFQAAADVMQTSAKPVERSSSYGDKRIPQRRELLNQTRSSLPEEQQATAAKQFDHSIRFNTACSACQGCVAICPTGALVSNVQEEHPEFVQERCTGCGLCVEFCLDQAIRL</sequence>
<name>B3E6P3_TRIL1</name>
<dbReference type="PANTHER" id="PTHR43687">
    <property type="entry name" value="ADENYLYLSULFATE REDUCTASE, BETA SUBUNIT"/>
    <property type="match status" value="1"/>
</dbReference>
<dbReference type="Pfam" id="PF25160">
    <property type="entry name" value="LdpA_Fe-S-bd"/>
    <property type="match status" value="1"/>
</dbReference>
<dbReference type="InterPro" id="IPR057431">
    <property type="entry name" value="LdpA_Fe-S-bd"/>
</dbReference>
<keyword evidence="7" id="KW-1185">Reference proteome</keyword>
<dbReference type="InterPro" id="IPR017900">
    <property type="entry name" value="4Fe4S_Fe_S_CS"/>
</dbReference>
<dbReference type="eggNOG" id="COG1143">
    <property type="taxonomic scope" value="Bacteria"/>
</dbReference>
<reference evidence="6 7" key="1">
    <citation type="submission" date="2008-05" db="EMBL/GenBank/DDBJ databases">
        <title>Complete sequence of chromosome of Geobacter lovleyi SZ.</title>
        <authorList>
            <consortium name="US DOE Joint Genome Institute"/>
            <person name="Lucas S."/>
            <person name="Copeland A."/>
            <person name="Lapidus A."/>
            <person name="Glavina del Rio T."/>
            <person name="Dalin E."/>
            <person name="Tice H."/>
            <person name="Bruce D."/>
            <person name="Goodwin L."/>
            <person name="Pitluck S."/>
            <person name="Chertkov O."/>
            <person name="Meincke L."/>
            <person name="Brettin T."/>
            <person name="Detter J.C."/>
            <person name="Han C."/>
            <person name="Tapia R."/>
            <person name="Kuske C.R."/>
            <person name="Schmutz J."/>
            <person name="Larimer F."/>
            <person name="Land M."/>
            <person name="Hauser L."/>
            <person name="Kyrpides N."/>
            <person name="Mikhailova N."/>
            <person name="Sung Y."/>
            <person name="Fletcher K.E."/>
            <person name="Ritalahti K.M."/>
            <person name="Loeffler F.E."/>
            <person name="Richardson P."/>
        </authorList>
    </citation>
    <scope>NUCLEOTIDE SEQUENCE [LARGE SCALE GENOMIC DNA]</scope>
    <source>
        <strain evidence="7">ATCC BAA-1151 / DSM 17278 / SZ</strain>
    </source>
</reference>
<evidence type="ECO:0000313" key="6">
    <source>
        <dbReference type="EMBL" id="ACD94868.1"/>
    </source>
</evidence>
<dbReference type="Proteomes" id="UP000002420">
    <property type="component" value="Chromosome"/>
</dbReference>
<dbReference type="OrthoDB" id="9808559at2"/>
<evidence type="ECO:0000256" key="2">
    <source>
        <dbReference type="ARBA" id="ARBA00022723"/>
    </source>
</evidence>
<proteinExistence type="predicted"/>
<accession>B3E6P3</accession>
<keyword evidence="3" id="KW-0408">Iron</keyword>
<feature type="domain" description="4Fe-4S ferredoxin-type" evidence="5">
    <location>
        <begin position="50"/>
        <end position="79"/>
    </location>
</feature>
<dbReference type="InterPro" id="IPR017896">
    <property type="entry name" value="4Fe4S_Fe-S-bd"/>
</dbReference>
<dbReference type="PANTHER" id="PTHR43687:SF4">
    <property type="entry name" value="BLR5484 PROTEIN"/>
    <property type="match status" value="1"/>
</dbReference>
<evidence type="ECO:0000259" key="5">
    <source>
        <dbReference type="PROSITE" id="PS51379"/>
    </source>
</evidence>
<dbReference type="SUPFAM" id="SSF54862">
    <property type="entry name" value="4Fe-4S ferredoxins"/>
    <property type="match status" value="2"/>
</dbReference>
<dbReference type="GO" id="GO:0051539">
    <property type="term" value="F:4 iron, 4 sulfur cluster binding"/>
    <property type="evidence" value="ECO:0007669"/>
    <property type="project" value="UniProtKB-KW"/>
</dbReference>